<reference evidence="2" key="1">
    <citation type="journal article" date="2023" name="DNA Res.">
        <title>Chromosome-level genome assembly of Phrynocephalus forsythii using third-generation DNA sequencing and Hi-C analysis.</title>
        <authorList>
            <person name="Qi Y."/>
            <person name="Zhao W."/>
            <person name="Zhao Y."/>
            <person name="Niu C."/>
            <person name="Cao S."/>
            <person name="Zhang Y."/>
        </authorList>
    </citation>
    <scope>NUCLEOTIDE SEQUENCE</scope>
    <source>
        <tissue evidence="2">Muscle</tissue>
    </source>
</reference>
<sequence length="231" mass="26332">MVSVTVKMRERCWYGAEQYFPLLPILHTTSKLKVGSHVDNHMDTVNKDMQILKTHKNKETNLYCTRASEFSIVYYSSSFPEFPDKIFTQLTREFLEIEFGMFCSQARALRGRKTEPDQQSDCLIASFSPTLSSVYCGGESQIPRSKSALLLCAIKSKPTYSNFYLYNLLLVAQLSYIWMLLVLDLIVKKKHKALALADGLLIALHLHMSLIWKTNTGVKTVLCPPGKHPKM</sequence>
<evidence type="ECO:0000313" key="3">
    <source>
        <dbReference type="Proteomes" id="UP001142489"/>
    </source>
</evidence>
<dbReference type="Proteomes" id="UP001142489">
    <property type="component" value="Unassembled WGS sequence"/>
</dbReference>
<accession>A0A9Q1ARA8</accession>
<organism evidence="2 3">
    <name type="scientific">Phrynocephalus forsythii</name>
    <dbReference type="NCBI Taxonomy" id="171643"/>
    <lineage>
        <taxon>Eukaryota</taxon>
        <taxon>Metazoa</taxon>
        <taxon>Chordata</taxon>
        <taxon>Craniata</taxon>
        <taxon>Vertebrata</taxon>
        <taxon>Euteleostomi</taxon>
        <taxon>Lepidosauria</taxon>
        <taxon>Squamata</taxon>
        <taxon>Bifurcata</taxon>
        <taxon>Unidentata</taxon>
        <taxon>Episquamata</taxon>
        <taxon>Toxicofera</taxon>
        <taxon>Iguania</taxon>
        <taxon>Acrodonta</taxon>
        <taxon>Agamidae</taxon>
        <taxon>Agaminae</taxon>
        <taxon>Phrynocephalus</taxon>
    </lineage>
</organism>
<evidence type="ECO:0000256" key="1">
    <source>
        <dbReference type="SAM" id="Phobius"/>
    </source>
</evidence>
<dbReference type="EMBL" id="JAPFRF010000022">
    <property type="protein sequence ID" value="KAJ7305088.1"/>
    <property type="molecule type" value="Genomic_DNA"/>
</dbReference>
<proteinExistence type="predicted"/>
<keyword evidence="1" id="KW-0812">Transmembrane</keyword>
<keyword evidence="1" id="KW-0472">Membrane</keyword>
<feature type="transmembrane region" description="Helical" evidence="1">
    <location>
        <begin position="163"/>
        <end position="186"/>
    </location>
</feature>
<protein>
    <submittedName>
        <fullName evidence="2">Uncharacterized protein</fullName>
    </submittedName>
</protein>
<dbReference type="AlphaFoldDB" id="A0A9Q1ARA8"/>
<feature type="non-terminal residue" evidence="2">
    <location>
        <position position="231"/>
    </location>
</feature>
<evidence type="ECO:0000313" key="2">
    <source>
        <dbReference type="EMBL" id="KAJ7305088.1"/>
    </source>
</evidence>
<name>A0A9Q1ARA8_9SAUR</name>
<gene>
    <name evidence="2" type="ORF">JRQ81_010915</name>
</gene>
<keyword evidence="1" id="KW-1133">Transmembrane helix</keyword>
<comment type="caution">
    <text evidence="2">The sequence shown here is derived from an EMBL/GenBank/DDBJ whole genome shotgun (WGS) entry which is preliminary data.</text>
</comment>
<keyword evidence="3" id="KW-1185">Reference proteome</keyword>